<evidence type="ECO:0000313" key="2">
    <source>
        <dbReference type="EMBL" id="KRM71418.1"/>
    </source>
</evidence>
<dbReference type="PATRIC" id="fig|1423727.3.peg.1552"/>
<feature type="transmembrane region" description="Helical" evidence="1">
    <location>
        <begin position="203"/>
        <end position="225"/>
    </location>
</feature>
<feature type="transmembrane region" description="Helical" evidence="1">
    <location>
        <begin position="129"/>
        <end position="152"/>
    </location>
</feature>
<dbReference type="OrthoDB" id="10009261at2"/>
<dbReference type="RefSeq" id="WP_057894813.1">
    <property type="nucleotide sequence ID" value="NZ_AYZQ01000004.1"/>
</dbReference>
<dbReference type="AlphaFoldDB" id="A0A0R2AXK1"/>
<accession>A0A0R2AXK1</accession>
<dbReference type="STRING" id="1423727.FC34_GL001530"/>
<keyword evidence="3" id="KW-1185">Reference proteome</keyword>
<feature type="transmembrane region" description="Helical" evidence="1">
    <location>
        <begin position="164"/>
        <end position="183"/>
    </location>
</feature>
<protein>
    <submittedName>
        <fullName evidence="2">Uncharacterized protein</fullName>
    </submittedName>
</protein>
<keyword evidence="1" id="KW-0472">Membrane</keyword>
<organism evidence="2 3">
    <name type="scientific">Lacticaseibacillus brantae DSM 23927</name>
    <dbReference type="NCBI Taxonomy" id="1423727"/>
    <lineage>
        <taxon>Bacteria</taxon>
        <taxon>Bacillati</taxon>
        <taxon>Bacillota</taxon>
        <taxon>Bacilli</taxon>
        <taxon>Lactobacillales</taxon>
        <taxon>Lactobacillaceae</taxon>
        <taxon>Lacticaseibacillus</taxon>
    </lineage>
</organism>
<dbReference type="Proteomes" id="UP000051672">
    <property type="component" value="Unassembled WGS sequence"/>
</dbReference>
<sequence length="243" mass="26522">MKKLLGWQFGLIFAIGWTAVEVLSVYLRLLISQKDSSSGGLIIPNMYVSPTGAAAVDWISGILGFVIVSVYFINRFTWKTASKGYLFTDVIGSTVMASGLYTVLVTIAAQFYPEVHLQWTSNWLGGSMLFLLFWLLTETILLLASAVVLGQHAQRLRAVEFQRANAPAIIFVLVVVLLSAAQYRSTRLAIPGGYYQVGWSFSTAATSTWLVVAGLIVLFALGLWLTQRLAQALDGDQSTAGDN</sequence>
<reference evidence="2 3" key="1">
    <citation type="journal article" date="2015" name="Genome Announc.">
        <title>Expanding the biotechnology potential of lactobacilli through comparative genomics of 213 strains and associated genera.</title>
        <authorList>
            <person name="Sun Z."/>
            <person name="Harris H.M."/>
            <person name="McCann A."/>
            <person name="Guo C."/>
            <person name="Argimon S."/>
            <person name="Zhang W."/>
            <person name="Yang X."/>
            <person name="Jeffery I.B."/>
            <person name="Cooney J.C."/>
            <person name="Kagawa T.F."/>
            <person name="Liu W."/>
            <person name="Song Y."/>
            <person name="Salvetti E."/>
            <person name="Wrobel A."/>
            <person name="Rasinkangas P."/>
            <person name="Parkhill J."/>
            <person name="Rea M.C."/>
            <person name="O'Sullivan O."/>
            <person name="Ritari J."/>
            <person name="Douillard F.P."/>
            <person name="Paul Ross R."/>
            <person name="Yang R."/>
            <person name="Briner A.E."/>
            <person name="Felis G.E."/>
            <person name="de Vos W.M."/>
            <person name="Barrangou R."/>
            <person name="Klaenhammer T.R."/>
            <person name="Caufield P.W."/>
            <person name="Cui Y."/>
            <person name="Zhang H."/>
            <person name="O'Toole P.W."/>
        </authorList>
    </citation>
    <scope>NUCLEOTIDE SEQUENCE [LARGE SCALE GENOMIC DNA]</scope>
    <source>
        <strain evidence="2 3">DSM 23927</strain>
    </source>
</reference>
<comment type="caution">
    <text evidence="2">The sequence shown here is derived from an EMBL/GenBank/DDBJ whole genome shotgun (WGS) entry which is preliminary data.</text>
</comment>
<evidence type="ECO:0000256" key="1">
    <source>
        <dbReference type="SAM" id="Phobius"/>
    </source>
</evidence>
<feature type="transmembrane region" description="Helical" evidence="1">
    <location>
        <begin position="85"/>
        <end position="109"/>
    </location>
</feature>
<dbReference type="EMBL" id="AYZQ01000004">
    <property type="protein sequence ID" value="KRM71418.1"/>
    <property type="molecule type" value="Genomic_DNA"/>
</dbReference>
<feature type="transmembrane region" description="Helical" evidence="1">
    <location>
        <begin position="51"/>
        <end position="73"/>
    </location>
</feature>
<evidence type="ECO:0000313" key="3">
    <source>
        <dbReference type="Proteomes" id="UP000051672"/>
    </source>
</evidence>
<keyword evidence="1" id="KW-1133">Transmembrane helix</keyword>
<proteinExistence type="predicted"/>
<feature type="transmembrane region" description="Helical" evidence="1">
    <location>
        <begin position="7"/>
        <end position="31"/>
    </location>
</feature>
<name>A0A0R2AXK1_9LACO</name>
<keyword evidence="1" id="KW-0812">Transmembrane</keyword>
<gene>
    <name evidence="2" type="ORF">FC34_GL001530</name>
</gene>